<gene>
    <name evidence="1" type="ORF">OnM2_047059</name>
</gene>
<protein>
    <submittedName>
        <fullName evidence="1">Uncharacterized protein</fullName>
    </submittedName>
</protein>
<dbReference type="Proteomes" id="UP000286134">
    <property type="component" value="Unassembled WGS sequence"/>
</dbReference>
<accession>A0A420HTJ9</accession>
<keyword evidence="2" id="KW-1185">Reference proteome</keyword>
<comment type="caution">
    <text evidence="1">The sequence shown here is derived from an EMBL/GenBank/DDBJ whole genome shotgun (WGS) entry which is preliminary data.</text>
</comment>
<evidence type="ECO:0000313" key="2">
    <source>
        <dbReference type="Proteomes" id="UP000286134"/>
    </source>
</evidence>
<evidence type="ECO:0000313" key="1">
    <source>
        <dbReference type="EMBL" id="RKF60764.1"/>
    </source>
</evidence>
<reference evidence="1 2" key="1">
    <citation type="journal article" date="2018" name="BMC Genomics">
        <title>Comparative genome analyses reveal sequence features reflecting distinct modes of host-adaptation between dicot and monocot powdery mildew.</title>
        <authorList>
            <person name="Wu Y."/>
            <person name="Ma X."/>
            <person name="Pan Z."/>
            <person name="Kale S.D."/>
            <person name="Song Y."/>
            <person name="King H."/>
            <person name="Zhang Q."/>
            <person name="Presley C."/>
            <person name="Deng X."/>
            <person name="Wei C.I."/>
            <person name="Xiao S."/>
        </authorList>
    </citation>
    <scope>NUCLEOTIDE SEQUENCE [LARGE SCALE GENOMIC DNA]</scope>
    <source>
        <strain evidence="1">UMSG2</strain>
    </source>
</reference>
<dbReference type="OrthoDB" id="3544839at2759"/>
<sequence>MPIFRSENLSLSKSYASRQGQDDTTFMLDTAFTNHVFHQQSRFINYERVDHPIKHISAFHVNIIAYKAFKIGETWTAEKIGFGK</sequence>
<dbReference type="AlphaFoldDB" id="A0A420HTJ9"/>
<proteinExistence type="predicted"/>
<name>A0A420HTJ9_9PEZI</name>
<organism evidence="1 2">
    <name type="scientific">Erysiphe neolycopersici</name>
    <dbReference type="NCBI Taxonomy" id="212602"/>
    <lineage>
        <taxon>Eukaryota</taxon>
        <taxon>Fungi</taxon>
        <taxon>Dikarya</taxon>
        <taxon>Ascomycota</taxon>
        <taxon>Pezizomycotina</taxon>
        <taxon>Leotiomycetes</taxon>
        <taxon>Erysiphales</taxon>
        <taxon>Erysiphaceae</taxon>
        <taxon>Erysiphe</taxon>
    </lineage>
</organism>
<dbReference type="EMBL" id="MCFK01004787">
    <property type="protein sequence ID" value="RKF60764.1"/>
    <property type="molecule type" value="Genomic_DNA"/>
</dbReference>